<dbReference type="AlphaFoldDB" id="A0A8D0BFF8"/>
<evidence type="ECO:0000313" key="3">
    <source>
        <dbReference type="Proteomes" id="UP000694421"/>
    </source>
</evidence>
<dbReference type="GeneTree" id="ENSGT00940000153942"/>
<proteinExistence type="predicted"/>
<keyword evidence="3" id="KW-1185">Reference proteome</keyword>
<evidence type="ECO:0000256" key="1">
    <source>
        <dbReference type="SAM" id="MobiDB-lite"/>
    </source>
</evidence>
<protein>
    <submittedName>
        <fullName evidence="2">HDGF like 3</fullName>
    </submittedName>
</protein>
<dbReference type="Proteomes" id="UP000694421">
    <property type="component" value="Unplaced"/>
</dbReference>
<dbReference type="Ensembl" id="ENSSMRT00000009108.1">
    <property type="protein sequence ID" value="ENSSMRP00000007789.1"/>
    <property type="gene ID" value="ENSSMRG00000006246.1"/>
</dbReference>
<accession>A0A8D0BFF8</accession>
<name>A0A8D0BFF8_SALMN</name>
<reference evidence="2" key="1">
    <citation type="submission" date="2025-08" db="UniProtKB">
        <authorList>
            <consortium name="Ensembl"/>
        </authorList>
    </citation>
    <scope>IDENTIFICATION</scope>
</reference>
<reference evidence="2" key="2">
    <citation type="submission" date="2025-09" db="UniProtKB">
        <authorList>
            <consortium name="Ensembl"/>
        </authorList>
    </citation>
    <scope>IDENTIFICATION</scope>
</reference>
<evidence type="ECO:0000313" key="2">
    <source>
        <dbReference type="Ensembl" id="ENSSMRP00000007789.1"/>
    </source>
</evidence>
<feature type="region of interest" description="Disordered" evidence="1">
    <location>
        <begin position="1"/>
        <end position="31"/>
    </location>
</feature>
<organism evidence="2 3">
    <name type="scientific">Salvator merianae</name>
    <name type="common">Argentine black and white tegu</name>
    <name type="synonym">Tupinambis merianae</name>
    <dbReference type="NCBI Taxonomy" id="96440"/>
    <lineage>
        <taxon>Eukaryota</taxon>
        <taxon>Metazoa</taxon>
        <taxon>Chordata</taxon>
        <taxon>Craniata</taxon>
        <taxon>Vertebrata</taxon>
        <taxon>Euteleostomi</taxon>
        <taxon>Lepidosauria</taxon>
        <taxon>Squamata</taxon>
        <taxon>Bifurcata</taxon>
        <taxon>Unidentata</taxon>
        <taxon>Episquamata</taxon>
        <taxon>Laterata</taxon>
        <taxon>Teiioidea</taxon>
        <taxon>Teiidae</taxon>
        <taxon>Salvator</taxon>
    </lineage>
</organism>
<sequence length="149" mass="16963">MEKANERMKKGARNGKNPMLQRNLPSSHGNLLGLKTIRTAKRKKTRAALMLGKPETTRGTLLQTRRRRVKGLNQRIDCCILREDTRRLHVWLSKILGFDRSQHICSSAAYLFGSPQAGTGSSKQRQVVHYPFLQIVVKILEKICSAFHL</sequence>